<name>A0ABY2TMJ1_9SPIR</name>
<evidence type="ECO:0000256" key="1">
    <source>
        <dbReference type="SAM" id="MobiDB-lite"/>
    </source>
</evidence>
<sequence>MPEELKEKKEEIKEEVKKDESMEAVENEETQKIASIESKLDQLISMLSNKDESVKEDGEEGSSEAMATEKKQGATLDDISSKIDMLISQIAKKEGKDEKEDMNKELSKEEIVADEEETIEDEEEKKVMVDKAYNLASKYKEEGVKYIKEREHDTKYSYIERFLKSNSSLLSDKFKSLFIGNNKVTKDNYALAVDCVTDIQKNIETKAKQELKKNNNKPVCVFDDGKVKRFKNVF</sequence>
<feature type="region of interest" description="Disordered" evidence="1">
    <location>
        <begin position="1"/>
        <end position="30"/>
    </location>
</feature>
<dbReference type="EMBL" id="SJDU01000533">
    <property type="protein sequence ID" value="TKZ27017.1"/>
    <property type="molecule type" value="Genomic_DNA"/>
</dbReference>
<feature type="region of interest" description="Disordered" evidence="1">
    <location>
        <begin position="49"/>
        <end position="75"/>
    </location>
</feature>
<gene>
    <name evidence="2" type="ORF">EZH24_12110</name>
</gene>
<proteinExistence type="predicted"/>
<evidence type="ECO:0000313" key="3">
    <source>
        <dbReference type="Proteomes" id="UP000310168"/>
    </source>
</evidence>
<accession>A0ABY2TMJ1</accession>
<protein>
    <submittedName>
        <fullName evidence="2">Uncharacterized protein</fullName>
    </submittedName>
</protein>
<organism evidence="2 3">
    <name type="scientific">Brachyspira catarrhinii</name>
    <dbReference type="NCBI Taxonomy" id="2528966"/>
    <lineage>
        <taxon>Bacteria</taxon>
        <taxon>Pseudomonadati</taxon>
        <taxon>Spirochaetota</taxon>
        <taxon>Spirochaetia</taxon>
        <taxon>Brachyspirales</taxon>
        <taxon>Brachyspiraceae</taxon>
        <taxon>Brachyspira</taxon>
    </lineage>
</organism>
<dbReference type="Proteomes" id="UP000310168">
    <property type="component" value="Unassembled WGS sequence"/>
</dbReference>
<reference evidence="2 3" key="1">
    <citation type="journal article" date="2019" name="Anaerobe">
        <title>Brachyspira catarrhinii sp. nov., an anaerobic intestinal spirochaete isolated from vervet monkeys may have been misidentified as Brachyspira aalborgi in previous studies.</title>
        <authorList>
            <person name="Phillips N.D."/>
            <person name="La T."/>
            <person name="Hampson D.J."/>
        </authorList>
    </citation>
    <scope>NUCLEOTIDE SEQUENCE [LARGE SCALE GENOMIC DNA]</scope>
    <source>
        <strain evidence="2 3">Z12</strain>
    </source>
</reference>
<feature type="compositionally biased region" description="Basic and acidic residues" evidence="1">
    <location>
        <begin position="1"/>
        <end position="21"/>
    </location>
</feature>
<comment type="caution">
    <text evidence="2">The sequence shown here is derived from an EMBL/GenBank/DDBJ whole genome shotgun (WGS) entry which is preliminary data.</text>
</comment>
<keyword evidence="3" id="KW-1185">Reference proteome</keyword>
<evidence type="ECO:0000313" key="2">
    <source>
        <dbReference type="EMBL" id="TKZ27017.1"/>
    </source>
</evidence>